<gene>
    <name evidence="2" type="ORF">S12H4_50706</name>
</gene>
<keyword evidence="1" id="KW-0812">Transmembrane</keyword>
<organism evidence="2">
    <name type="scientific">marine sediment metagenome</name>
    <dbReference type="NCBI Taxonomy" id="412755"/>
    <lineage>
        <taxon>unclassified sequences</taxon>
        <taxon>metagenomes</taxon>
        <taxon>ecological metagenomes</taxon>
    </lineage>
</organism>
<feature type="transmembrane region" description="Helical" evidence="1">
    <location>
        <begin position="89"/>
        <end position="109"/>
    </location>
</feature>
<evidence type="ECO:0000313" key="2">
    <source>
        <dbReference type="EMBL" id="GAJ08117.1"/>
    </source>
</evidence>
<keyword evidence="1" id="KW-1133">Transmembrane helix</keyword>
<dbReference type="AlphaFoldDB" id="X1UX01"/>
<accession>X1UX01</accession>
<proteinExistence type="predicted"/>
<protein>
    <submittedName>
        <fullName evidence="2">Uncharacterized protein</fullName>
    </submittedName>
</protein>
<sequence>MFTTPEVIASILEADVISEFDIALKIPILTRLLAESILLMITFGLSILLFSPIWLLKDSGIIFTNKNIVENSNEILIIKSIGDWFQTILKGYSGIAVIITYFFIITNFITQYIDNLGFPGNLLNIPSLILWLGLPFYLVLSTIPALILHDIIKKHRINYVRKIGVKVGIKDTAIASFKLKKIEKNKST</sequence>
<feature type="transmembrane region" description="Helical" evidence="1">
    <location>
        <begin position="129"/>
        <end position="152"/>
    </location>
</feature>
<comment type="caution">
    <text evidence="2">The sequence shown here is derived from an EMBL/GenBank/DDBJ whole genome shotgun (WGS) entry which is preliminary data.</text>
</comment>
<reference evidence="2" key="1">
    <citation type="journal article" date="2014" name="Front. Microbiol.">
        <title>High frequency of phylogenetically diverse reductive dehalogenase-homologous genes in deep subseafloor sedimentary metagenomes.</title>
        <authorList>
            <person name="Kawai M."/>
            <person name="Futagami T."/>
            <person name="Toyoda A."/>
            <person name="Takaki Y."/>
            <person name="Nishi S."/>
            <person name="Hori S."/>
            <person name="Arai W."/>
            <person name="Tsubouchi T."/>
            <person name="Morono Y."/>
            <person name="Uchiyama I."/>
            <person name="Ito T."/>
            <person name="Fujiyama A."/>
            <person name="Inagaki F."/>
            <person name="Takami H."/>
        </authorList>
    </citation>
    <scope>NUCLEOTIDE SEQUENCE</scope>
    <source>
        <strain evidence="2">Expedition CK06-06</strain>
    </source>
</reference>
<dbReference type="EMBL" id="BARW01031965">
    <property type="protein sequence ID" value="GAJ08117.1"/>
    <property type="molecule type" value="Genomic_DNA"/>
</dbReference>
<feature type="transmembrane region" description="Helical" evidence="1">
    <location>
        <begin position="37"/>
        <end position="56"/>
    </location>
</feature>
<name>X1UX01_9ZZZZ</name>
<keyword evidence="1" id="KW-0472">Membrane</keyword>
<evidence type="ECO:0000256" key="1">
    <source>
        <dbReference type="SAM" id="Phobius"/>
    </source>
</evidence>